<evidence type="ECO:0000256" key="2">
    <source>
        <dbReference type="ARBA" id="ARBA00022475"/>
    </source>
</evidence>
<keyword evidence="6 7" id="KW-0472">Membrane</keyword>
<evidence type="ECO:0000256" key="4">
    <source>
        <dbReference type="ARBA" id="ARBA00022692"/>
    </source>
</evidence>
<evidence type="ECO:0000256" key="3">
    <source>
        <dbReference type="ARBA" id="ARBA00022679"/>
    </source>
</evidence>
<keyword evidence="3" id="KW-0808">Transferase</keyword>
<dbReference type="GO" id="GO:0044038">
    <property type="term" value="P:cell wall macromolecule biosynthetic process"/>
    <property type="evidence" value="ECO:0007669"/>
    <property type="project" value="TreeGrafter"/>
</dbReference>
<dbReference type="Pfam" id="PF00953">
    <property type="entry name" value="Glycos_transf_4"/>
    <property type="match status" value="1"/>
</dbReference>
<dbReference type="GO" id="GO:0071555">
    <property type="term" value="P:cell wall organization"/>
    <property type="evidence" value="ECO:0007669"/>
    <property type="project" value="TreeGrafter"/>
</dbReference>
<organism evidence="8">
    <name type="scientific">freshwater metagenome</name>
    <dbReference type="NCBI Taxonomy" id="449393"/>
    <lineage>
        <taxon>unclassified sequences</taxon>
        <taxon>metagenomes</taxon>
        <taxon>ecological metagenomes</taxon>
    </lineage>
</organism>
<comment type="subcellular location">
    <subcellularLocation>
        <location evidence="1">Cell membrane</location>
        <topology evidence="1">Multi-pass membrane protein</topology>
    </subcellularLocation>
</comment>
<keyword evidence="4 7" id="KW-0812">Transmembrane</keyword>
<dbReference type="PANTHER" id="PTHR22926:SF3">
    <property type="entry name" value="UNDECAPRENYL-PHOSPHATE ALPHA-N-ACETYLGLUCOSAMINYL 1-PHOSPHATE TRANSFERASE"/>
    <property type="match status" value="1"/>
</dbReference>
<gene>
    <name evidence="8" type="ORF">UFOPK1506_00008</name>
</gene>
<dbReference type="PANTHER" id="PTHR22926">
    <property type="entry name" value="PHOSPHO-N-ACETYLMURAMOYL-PENTAPEPTIDE-TRANSFERASE"/>
    <property type="match status" value="1"/>
</dbReference>
<sequence length="367" mass="39383">MREHLLVLLIAAVFVYLLTPYARTLALKSGAVAKVRDRDVHTEVTARWGGIAIWLSIMLTILIASQLNLLSKAFQQDEQIKGICIAATVICLLGVLDDKWGIDAITKLAGQTLAAAILVNFGVQLLWLPLNGVTMLPTSLGQLITILIIVVTINAVNFIDGLDGLASGIVAIAAGCFFAFAYLLSVVYNFDRAGAPSLLTAIMMGACLGFLPHNFYPAKIFMGDSGSMLLGLLLGVAAITLTGQIDANAIASQNFAPTLVPLLLPFAVLAIPSIDLLLAVIRRTRAGRSPFAPDMGHLHHRLLARGHSQRSATVMMYLWTLVVAAPVSASAFISWRINLLLSLSLALPILVLSLRPKYVTNIAKSRR</sequence>
<accession>A0A6J6C094</accession>
<feature type="transmembrane region" description="Helical" evidence="7">
    <location>
        <begin position="228"/>
        <end position="247"/>
    </location>
</feature>
<name>A0A6J6C094_9ZZZZ</name>
<proteinExistence type="predicted"/>
<keyword evidence="2" id="KW-1003">Cell membrane</keyword>
<dbReference type="InterPro" id="IPR018480">
    <property type="entry name" value="PNAcMuramoyl-5peptid_Trfase_CS"/>
</dbReference>
<feature type="transmembrane region" description="Helical" evidence="7">
    <location>
        <begin position="140"/>
        <end position="159"/>
    </location>
</feature>
<dbReference type="CDD" id="cd06853">
    <property type="entry name" value="GT_WecA_like"/>
    <property type="match status" value="1"/>
</dbReference>
<dbReference type="EMBL" id="CAEZSV010000001">
    <property type="protein sequence ID" value="CAB4544437.1"/>
    <property type="molecule type" value="Genomic_DNA"/>
</dbReference>
<feature type="transmembrane region" description="Helical" evidence="7">
    <location>
        <begin position="108"/>
        <end position="128"/>
    </location>
</feature>
<dbReference type="InterPro" id="IPR000715">
    <property type="entry name" value="Glycosyl_transferase_4"/>
</dbReference>
<dbReference type="GO" id="GO:0005886">
    <property type="term" value="C:plasma membrane"/>
    <property type="evidence" value="ECO:0007669"/>
    <property type="project" value="UniProtKB-SubCell"/>
</dbReference>
<evidence type="ECO:0000256" key="7">
    <source>
        <dbReference type="SAM" id="Phobius"/>
    </source>
</evidence>
<feature type="transmembrane region" description="Helical" evidence="7">
    <location>
        <begin position="79"/>
        <end position="96"/>
    </location>
</feature>
<dbReference type="GO" id="GO:0016780">
    <property type="term" value="F:phosphotransferase activity, for other substituted phosphate groups"/>
    <property type="evidence" value="ECO:0007669"/>
    <property type="project" value="InterPro"/>
</dbReference>
<feature type="transmembrane region" description="Helical" evidence="7">
    <location>
        <begin position="259"/>
        <end position="281"/>
    </location>
</feature>
<feature type="transmembrane region" description="Helical" evidence="7">
    <location>
        <begin position="6"/>
        <end position="27"/>
    </location>
</feature>
<feature type="transmembrane region" description="Helical" evidence="7">
    <location>
        <begin position="314"/>
        <end position="333"/>
    </location>
</feature>
<evidence type="ECO:0000256" key="6">
    <source>
        <dbReference type="ARBA" id="ARBA00023136"/>
    </source>
</evidence>
<evidence type="ECO:0000256" key="1">
    <source>
        <dbReference type="ARBA" id="ARBA00004651"/>
    </source>
</evidence>
<feature type="transmembrane region" description="Helical" evidence="7">
    <location>
        <begin position="194"/>
        <end position="216"/>
    </location>
</feature>
<reference evidence="8" key="1">
    <citation type="submission" date="2020-05" db="EMBL/GenBank/DDBJ databases">
        <authorList>
            <person name="Chiriac C."/>
            <person name="Salcher M."/>
            <person name="Ghai R."/>
            <person name="Kavagutti S V."/>
        </authorList>
    </citation>
    <scope>NUCLEOTIDE SEQUENCE</scope>
</reference>
<keyword evidence="5 7" id="KW-1133">Transmembrane helix</keyword>
<feature type="transmembrane region" description="Helical" evidence="7">
    <location>
        <begin position="339"/>
        <end position="358"/>
    </location>
</feature>
<dbReference type="AlphaFoldDB" id="A0A6J6C094"/>
<dbReference type="PROSITE" id="PS01348">
    <property type="entry name" value="MRAY_2"/>
    <property type="match status" value="1"/>
</dbReference>
<evidence type="ECO:0000313" key="8">
    <source>
        <dbReference type="EMBL" id="CAB4544437.1"/>
    </source>
</evidence>
<feature type="transmembrane region" description="Helical" evidence="7">
    <location>
        <begin position="48"/>
        <end position="67"/>
    </location>
</feature>
<feature type="transmembrane region" description="Helical" evidence="7">
    <location>
        <begin position="166"/>
        <end position="188"/>
    </location>
</feature>
<protein>
    <submittedName>
        <fullName evidence="8">Unannotated protein</fullName>
    </submittedName>
</protein>
<evidence type="ECO:0000256" key="5">
    <source>
        <dbReference type="ARBA" id="ARBA00022989"/>
    </source>
</evidence>
<dbReference type="GO" id="GO:0009103">
    <property type="term" value="P:lipopolysaccharide biosynthetic process"/>
    <property type="evidence" value="ECO:0007669"/>
    <property type="project" value="TreeGrafter"/>
</dbReference>